<dbReference type="InParanoid" id="A0A517S939"/>
<protein>
    <submittedName>
        <fullName evidence="3">Amidohydrolase</fullName>
    </submittedName>
</protein>
<dbReference type="OrthoDB" id="5450317at2"/>
<evidence type="ECO:0000256" key="1">
    <source>
        <dbReference type="ARBA" id="ARBA00038310"/>
    </source>
</evidence>
<dbReference type="Pfam" id="PF04909">
    <property type="entry name" value="Amidohydro_2"/>
    <property type="match status" value="1"/>
</dbReference>
<dbReference type="SUPFAM" id="SSF51556">
    <property type="entry name" value="Metallo-dependent hydrolases"/>
    <property type="match status" value="1"/>
</dbReference>
<evidence type="ECO:0000313" key="3">
    <source>
        <dbReference type="EMBL" id="QDT52640.1"/>
    </source>
</evidence>
<keyword evidence="4" id="KW-1185">Reference proteome</keyword>
<dbReference type="KEGG" id="ccos:Pan44_06520"/>
<dbReference type="InterPro" id="IPR032466">
    <property type="entry name" value="Metal_Hydrolase"/>
</dbReference>
<sequence>MFQAAWLEQPSHRAISRDYLPADLAPHLKATGIDRTVFVQTQHDLAENRWVLGLADGQDFIAGVVGWIDLASPECEEQLLEFRKHPKACGIRHVTHDEPDVDFIVRPEVLRGLKTLEKHRVPFDLLFFIEHLPHAATVADHCPELPLVIDHLAKPKIKARSMADWEPHFRAAAKRPNVYCKLSGMVTEADWQHWKAADLKPYVDVALECFGPERLMFGTDWPVCELAGSYEEVYGAMDELLGGLSGPERERIFGGTAQEFYGLRV</sequence>
<keyword evidence="3" id="KW-0378">Hydrolase</keyword>
<dbReference type="GO" id="GO:0016787">
    <property type="term" value="F:hydrolase activity"/>
    <property type="evidence" value="ECO:0007669"/>
    <property type="project" value="UniProtKB-KW"/>
</dbReference>
<dbReference type="InterPro" id="IPR006680">
    <property type="entry name" value="Amidohydro-rel"/>
</dbReference>
<dbReference type="PANTHER" id="PTHR43569:SF2">
    <property type="entry name" value="AMIDOHYDROLASE-RELATED DOMAIN-CONTAINING PROTEIN"/>
    <property type="match status" value="1"/>
</dbReference>
<reference evidence="3 4" key="1">
    <citation type="submission" date="2019-02" db="EMBL/GenBank/DDBJ databases">
        <title>Deep-cultivation of Planctomycetes and their phenomic and genomic characterization uncovers novel biology.</title>
        <authorList>
            <person name="Wiegand S."/>
            <person name="Jogler M."/>
            <person name="Boedeker C."/>
            <person name="Pinto D."/>
            <person name="Vollmers J."/>
            <person name="Rivas-Marin E."/>
            <person name="Kohn T."/>
            <person name="Peeters S.H."/>
            <person name="Heuer A."/>
            <person name="Rast P."/>
            <person name="Oberbeckmann S."/>
            <person name="Bunk B."/>
            <person name="Jeske O."/>
            <person name="Meyerdierks A."/>
            <person name="Storesund J.E."/>
            <person name="Kallscheuer N."/>
            <person name="Luecker S."/>
            <person name="Lage O.M."/>
            <person name="Pohl T."/>
            <person name="Merkel B.J."/>
            <person name="Hornburger P."/>
            <person name="Mueller R.-W."/>
            <person name="Bruemmer F."/>
            <person name="Labrenz M."/>
            <person name="Spormann A.M."/>
            <person name="Op den Camp H."/>
            <person name="Overmann J."/>
            <person name="Amann R."/>
            <person name="Jetten M.S.M."/>
            <person name="Mascher T."/>
            <person name="Medema M.H."/>
            <person name="Devos D.P."/>
            <person name="Kaster A.-K."/>
            <person name="Ovreas L."/>
            <person name="Rohde M."/>
            <person name="Galperin M.Y."/>
            <person name="Jogler C."/>
        </authorList>
    </citation>
    <scope>NUCLEOTIDE SEQUENCE [LARGE SCALE GENOMIC DNA]</scope>
    <source>
        <strain evidence="3 4">Pan44</strain>
    </source>
</reference>
<gene>
    <name evidence="3" type="ORF">Pan44_06520</name>
</gene>
<dbReference type="InterPro" id="IPR052350">
    <property type="entry name" value="Metallo-dep_Lactonases"/>
</dbReference>
<evidence type="ECO:0000259" key="2">
    <source>
        <dbReference type="Pfam" id="PF04909"/>
    </source>
</evidence>
<evidence type="ECO:0000313" key="4">
    <source>
        <dbReference type="Proteomes" id="UP000315700"/>
    </source>
</evidence>
<feature type="domain" description="Amidohydrolase-related" evidence="2">
    <location>
        <begin position="11"/>
        <end position="263"/>
    </location>
</feature>
<organism evidence="3 4">
    <name type="scientific">Caulifigura coniformis</name>
    <dbReference type="NCBI Taxonomy" id="2527983"/>
    <lineage>
        <taxon>Bacteria</taxon>
        <taxon>Pseudomonadati</taxon>
        <taxon>Planctomycetota</taxon>
        <taxon>Planctomycetia</taxon>
        <taxon>Planctomycetales</taxon>
        <taxon>Planctomycetaceae</taxon>
        <taxon>Caulifigura</taxon>
    </lineage>
</organism>
<dbReference type="Gene3D" id="3.20.20.140">
    <property type="entry name" value="Metal-dependent hydrolases"/>
    <property type="match status" value="1"/>
</dbReference>
<dbReference type="Proteomes" id="UP000315700">
    <property type="component" value="Chromosome"/>
</dbReference>
<dbReference type="PANTHER" id="PTHR43569">
    <property type="entry name" value="AMIDOHYDROLASE"/>
    <property type="match status" value="1"/>
</dbReference>
<dbReference type="AlphaFoldDB" id="A0A517S939"/>
<proteinExistence type="inferred from homology"/>
<comment type="similarity">
    <text evidence="1">Belongs to the metallo-dependent hydrolases superfamily.</text>
</comment>
<dbReference type="EMBL" id="CP036271">
    <property type="protein sequence ID" value="QDT52640.1"/>
    <property type="molecule type" value="Genomic_DNA"/>
</dbReference>
<accession>A0A517S939</accession>
<name>A0A517S939_9PLAN</name>